<evidence type="ECO:0000313" key="2">
    <source>
        <dbReference type="Proteomes" id="UP001159405"/>
    </source>
</evidence>
<proteinExistence type="predicted"/>
<dbReference type="InterPro" id="IPR038885">
    <property type="entry name" value="PLB1"/>
</dbReference>
<comment type="caution">
    <text evidence="1">The sequence shown here is derived from an EMBL/GenBank/DDBJ whole genome shotgun (WGS) entry which is preliminary data.</text>
</comment>
<sequence length="182" mass="20250">MSLGHFDSLFDGIVPSLARILTKQHGIRGGGEYLLKTPENAISETLNFKMSLDATALKNLCLEFTERLNEKCDCASVRSQSKDNIPYNDDLNVAFVGASARDLENQAKDLVSRLKNMKNIDYGNDWKLLTMWIGTEDLCQVCTDMVPCLFVNLVPPMDVSLMNYMEDLPSPVKSWAGIHASA</sequence>
<gene>
    <name evidence="1" type="ORF">PLOB_00041509</name>
</gene>
<accession>A0ABN8PDC2</accession>
<dbReference type="Proteomes" id="UP001159405">
    <property type="component" value="Unassembled WGS sequence"/>
</dbReference>
<organism evidence="1 2">
    <name type="scientific">Porites lobata</name>
    <dbReference type="NCBI Taxonomy" id="104759"/>
    <lineage>
        <taxon>Eukaryota</taxon>
        <taxon>Metazoa</taxon>
        <taxon>Cnidaria</taxon>
        <taxon>Anthozoa</taxon>
        <taxon>Hexacorallia</taxon>
        <taxon>Scleractinia</taxon>
        <taxon>Fungiina</taxon>
        <taxon>Poritidae</taxon>
        <taxon>Porites</taxon>
    </lineage>
</organism>
<reference evidence="1 2" key="1">
    <citation type="submission" date="2022-05" db="EMBL/GenBank/DDBJ databases">
        <authorList>
            <consortium name="Genoscope - CEA"/>
            <person name="William W."/>
        </authorList>
    </citation>
    <scope>NUCLEOTIDE SEQUENCE [LARGE SCALE GENOMIC DNA]</scope>
</reference>
<dbReference type="PANTHER" id="PTHR21325:SF31">
    <property type="entry name" value="GH22081P-RELATED"/>
    <property type="match status" value="1"/>
</dbReference>
<name>A0ABN8PDC2_9CNID</name>
<protein>
    <submittedName>
        <fullName evidence="1">Uncharacterized protein</fullName>
    </submittedName>
</protein>
<evidence type="ECO:0000313" key="1">
    <source>
        <dbReference type="EMBL" id="CAH3141018.1"/>
    </source>
</evidence>
<keyword evidence="2" id="KW-1185">Reference proteome</keyword>
<dbReference type="PANTHER" id="PTHR21325">
    <property type="entry name" value="PHOSPHOLIPASE B, PLB1"/>
    <property type="match status" value="1"/>
</dbReference>
<dbReference type="EMBL" id="CALNXK010000065">
    <property type="protein sequence ID" value="CAH3141018.1"/>
    <property type="molecule type" value="Genomic_DNA"/>
</dbReference>